<dbReference type="Proteomes" id="UP001432027">
    <property type="component" value="Unassembled WGS sequence"/>
</dbReference>
<keyword evidence="1" id="KW-1133">Transmembrane helix</keyword>
<evidence type="ECO:0008006" key="4">
    <source>
        <dbReference type="Google" id="ProtNLM"/>
    </source>
</evidence>
<keyword evidence="1" id="KW-0472">Membrane</keyword>
<keyword evidence="1" id="KW-0812">Transmembrane</keyword>
<feature type="transmembrane region" description="Helical" evidence="1">
    <location>
        <begin position="12"/>
        <end position="34"/>
    </location>
</feature>
<gene>
    <name evidence="2" type="ORF">PENTCL1PPCAC_4981</name>
</gene>
<dbReference type="EMBL" id="BTSX01000002">
    <property type="protein sequence ID" value="GMS82806.1"/>
    <property type="molecule type" value="Genomic_DNA"/>
</dbReference>
<name>A0AAV5STE7_9BILA</name>
<protein>
    <recommendedName>
        <fullName evidence="4">G protein-coupled receptor</fullName>
    </recommendedName>
</protein>
<accession>A0AAV5STE7</accession>
<keyword evidence="3" id="KW-1185">Reference proteome</keyword>
<comment type="caution">
    <text evidence="2">The sequence shown here is derived from an EMBL/GenBank/DDBJ whole genome shotgun (WGS) entry which is preliminary data.</text>
</comment>
<sequence>DSKHKRYFHKLCCYAVATKASTIIAFASLLSLFMRSIVLAISGRSYFVDAVPAVVDFLCCIELICAISRECSFLIAPYLFFQV</sequence>
<evidence type="ECO:0000256" key="1">
    <source>
        <dbReference type="SAM" id="Phobius"/>
    </source>
</evidence>
<evidence type="ECO:0000313" key="3">
    <source>
        <dbReference type="Proteomes" id="UP001432027"/>
    </source>
</evidence>
<evidence type="ECO:0000313" key="2">
    <source>
        <dbReference type="EMBL" id="GMS82806.1"/>
    </source>
</evidence>
<feature type="non-terminal residue" evidence="2">
    <location>
        <position position="83"/>
    </location>
</feature>
<dbReference type="AlphaFoldDB" id="A0AAV5STE7"/>
<reference evidence="2" key="1">
    <citation type="submission" date="2023-10" db="EMBL/GenBank/DDBJ databases">
        <title>Genome assembly of Pristionchus species.</title>
        <authorList>
            <person name="Yoshida K."/>
            <person name="Sommer R.J."/>
        </authorList>
    </citation>
    <scope>NUCLEOTIDE SEQUENCE</scope>
    <source>
        <strain evidence="2">RS0144</strain>
    </source>
</reference>
<organism evidence="2 3">
    <name type="scientific">Pristionchus entomophagus</name>
    <dbReference type="NCBI Taxonomy" id="358040"/>
    <lineage>
        <taxon>Eukaryota</taxon>
        <taxon>Metazoa</taxon>
        <taxon>Ecdysozoa</taxon>
        <taxon>Nematoda</taxon>
        <taxon>Chromadorea</taxon>
        <taxon>Rhabditida</taxon>
        <taxon>Rhabditina</taxon>
        <taxon>Diplogasteromorpha</taxon>
        <taxon>Diplogasteroidea</taxon>
        <taxon>Neodiplogasteridae</taxon>
        <taxon>Pristionchus</taxon>
    </lineage>
</organism>
<feature type="non-terminal residue" evidence="2">
    <location>
        <position position="1"/>
    </location>
</feature>
<proteinExistence type="predicted"/>